<dbReference type="PANTHER" id="PTHR31371:SF2">
    <property type="entry name" value="PLANT_PROTEIN (DUF668)"/>
    <property type="match status" value="1"/>
</dbReference>
<feature type="domain" description="DUF668" evidence="1">
    <location>
        <begin position="736"/>
        <end position="824"/>
    </location>
</feature>
<keyword evidence="4" id="KW-1185">Reference proteome</keyword>
<dbReference type="Pfam" id="PF05003">
    <property type="entry name" value="DUF668"/>
    <property type="match status" value="1"/>
</dbReference>
<dbReference type="InterPro" id="IPR007700">
    <property type="entry name" value="DUF668"/>
</dbReference>
<comment type="caution">
    <text evidence="3">The sequence shown here is derived from an EMBL/GenBank/DDBJ whole genome shotgun (WGS) entry which is preliminary data.</text>
</comment>
<dbReference type="GO" id="GO:0045927">
    <property type="term" value="P:positive regulation of growth"/>
    <property type="evidence" value="ECO:0007669"/>
    <property type="project" value="InterPro"/>
</dbReference>
<gene>
    <name evidence="3" type="ORF">Nepgr_010357</name>
</gene>
<organism evidence="3 4">
    <name type="scientific">Nepenthes gracilis</name>
    <name type="common">Slender pitcher plant</name>
    <dbReference type="NCBI Taxonomy" id="150966"/>
    <lineage>
        <taxon>Eukaryota</taxon>
        <taxon>Viridiplantae</taxon>
        <taxon>Streptophyta</taxon>
        <taxon>Embryophyta</taxon>
        <taxon>Tracheophyta</taxon>
        <taxon>Spermatophyta</taxon>
        <taxon>Magnoliopsida</taxon>
        <taxon>eudicotyledons</taxon>
        <taxon>Gunneridae</taxon>
        <taxon>Pentapetalae</taxon>
        <taxon>Caryophyllales</taxon>
        <taxon>Nepenthaceae</taxon>
        <taxon>Nepenthes</taxon>
    </lineage>
</organism>
<protein>
    <submittedName>
        <fullName evidence="3">Uncharacterized protein</fullName>
    </submittedName>
</protein>
<feature type="domain" description="DUF3475" evidence="2">
    <location>
        <begin position="350"/>
        <end position="406"/>
    </location>
</feature>
<evidence type="ECO:0000259" key="1">
    <source>
        <dbReference type="Pfam" id="PF05003"/>
    </source>
</evidence>
<dbReference type="InterPro" id="IPR021864">
    <property type="entry name" value="DUF3475"/>
</dbReference>
<dbReference type="PANTHER" id="PTHR31371">
    <property type="entry name" value="BNAC09G50660D PROTEIN"/>
    <property type="match status" value="1"/>
</dbReference>
<name>A0AAD3XL01_NEPGR</name>
<dbReference type="Proteomes" id="UP001279734">
    <property type="component" value="Unassembled WGS sequence"/>
</dbReference>
<dbReference type="InterPro" id="IPR013083">
    <property type="entry name" value="Znf_RING/FYVE/PHD"/>
</dbReference>
<dbReference type="EMBL" id="BSYO01000008">
    <property type="protein sequence ID" value="GMH08517.1"/>
    <property type="molecule type" value="Genomic_DNA"/>
</dbReference>
<dbReference type="Gene3D" id="3.30.40.10">
    <property type="entry name" value="Zinc/RING finger domain, C3HC4 (zinc finger)"/>
    <property type="match status" value="1"/>
</dbReference>
<reference evidence="3" key="1">
    <citation type="submission" date="2023-05" db="EMBL/GenBank/DDBJ databases">
        <title>Nepenthes gracilis genome sequencing.</title>
        <authorList>
            <person name="Fukushima K."/>
        </authorList>
    </citation>
    <scope>NUCLEOTIDE SEQUENCE</scope>
    <source>
        <strain evidence="3">SING2019-196</strain>
    </source>
</reference>
<evidence type="ECO:0000259" key="2">
    <source>
        <dbReference type="Pfam" id="PF11961"/>
    </source>
</evidence>
<evidence type="ECO:0000313" key="3">
    <source>
        <dbReference type="EMBL" id="GMH08517.1"/>
    </source>
</evidence>
<dbReference type="Pfam" id="PF11961">
    <property type="entry name" value="DUF3475"/>
    <property type="match status" value="1"/>
</dbReference>
<proteinExistence type="predicted"/>
<evidence type="ECO:0000313" key="4">
    <source>
        <dbReference type="Proteomes" id="UP001279734"/>
    </source>
</evidence>
<sequence length="905" mass="102699">MFTLRFNDAGFPQDYSHMNIGLSSSMFFAQTLLHLKSSDSETADLDLSLFTVFGIYENNNRKSHWLVARTFNRGSKEFKITTDEEFEDQITENENSRVLLIHKHDCLQEDIAVESVQMEQSITTLAEDSTADSSIKVMQLPCQHFFCGKCIKTYADLHVKEVHKEQPDTEAENNEGAQLFLSDNSQLDKAQPACSENNLLENTKKPTADQLHHLTVALLLLGNSTSTKRNPESLIQTLSQEMEVHNKDEVLGDKAEQCKREQAFLSPTYRVELRHSLANSITAAGECRYCSFEISDPIFQPRKVEMVAEPWKLKMGNQVSSNLKNSLYLHQSSLGKREINKNNSKQTIGILSFEVANVMSKIVHFHKSLSDPEISKLKSEIVKTEGVMKLVSSDESYLLELACAEKMDDLNRVAEIVSRLGKKCTEPALQGFEHVYGDVASGVIDVRELGFLVKDMEGMIKKMERYVGATSNLYSEMEVLNELELATKKFPLNQHQESRRAFEQKLMWQTQDVRNLKDVSLWNQTYDKIVELMARTVCTIYARICVVFGDENVILRRNYSESAVSGTQLSDAGASVSPPRKEDCIDNHAKFDLPNQLHSKNGFHSVPIERGQKRGTIVRPQRALPRDEVDLFQQDFVIPCGPSPGRIFMECLSLSSSASRIDEDDADDRYQSGQFSSSCKVVNGMKREHSLHADGLNLVQISVPRSRNQRQLRSSINTSSFGTKSRLAMLTTASMVGGSALALHYANVIIVIEKLLRYPHLVGEEARDDLYHMLPTSLRKSLRTNLRSYCKNLAIYDAPLAHDWKVNLDGILKWLAPLAHNMIRWQSERNVEQQQLVKRTNVLLLQTLYFADREKAEAAICELLVGLNYICRYEHQQNALLDCASSIDFGDWMEWQLQCQTSYIN</sequence>
<dbReference type="AlphaFoldDB" id="A0AAD3XL01"/>
<accession>A0AAD3XL01</accession>